<dbReference type="GO" id="GO:0051087">
    <property type="term" value="F:protein-folding chaperone binding"/>
    <property type="evidence" value="ECO:0007669"/>
    <property type="project" value="InterPro"/>
</dbReference>
<dbReference type="SUPFAM" id="SSF47144">
    <property type="entry name" value="HSC20 (HSCB), C-terminal oligomerisation domain"/>
    <property type="match status" value="1"/>
</dbReference>
<evidence type="ECO:0000313" key="6">
    <source>
        <dbReference type="Proteomes" id="UP000016927"/>
    </source>
</evidence>
<dbReference type="Gene3D" id="1.10.287.110">
    <property type="entry name" value="DnaJ domain"/>
    <property type="match status" value="1"/>
</dbReference>
<dbReference type="OrthoDB" id="445556at2759"/>
<dbReference type="OMA" id="HTFFIDK"/>
<gene>
    <name evidence="5" type="ORF">NBO_1289g0003</name>
</gene>
<keyword evidence="6" id="KW-1185">Reference proteome</keyword>
<dbReference type="GO" id="GO:0001671">
    <property type="term" value="F:ATPase activator activity"/>
    <property type="evidence" value="ECO:0007669"/>
    <property type="project" value="InterPro"/>
</dbReference>
<feature type="domain" description="J" evidence="4">
    <location>
        <begin position="16"/>
        <end position="83"/>
    </location>
</feature>
<dbReference type="AlphaFoldDB" id="R0MEZ2"/>
<comment type="similarity">
    <text evidence="1">Belongs to the HscB family.</text>
</comment>
<dbReference type="InterPro" id="IPR036869">
    <property type="entry name" value="J_dom_sf"/>
</dbReference>
<feature type="coiled-coil region" evidence="3">
    <location>
        <begin position="95"/>
        <end position="128"/>
    </location>
</feature>
<dbReference type="SUPFAM" id="SSF46565">
    <property type="entry name" value="Chaperone J-domain"/>
    <property type="match status" value="1"/>
</dbReference>
<dbReference type="PANTHER" id="PTHR14021">
    <property type="entry name" value="IRON-SULFUR CLUSTER CO-CHAPERONE PROTEIN HSCB"/>
    <property type="match status" value="1"/>
</dbReference>
<evidence type="ECO:0000256" key="1">
    <source>
        <dbReference type="ARBA" id="ARBA00010476"/>
    </source>
</evidence>
<dbReference type="Proteomes" id="UP000016927">
    <property type="component" value="Unassembled WGS sequence"/>
</dbReference>
<organism evidence="5 6">
    <name type="scientific">Nosema bombycis (strain CQ1 / CVCC 102059)</name>
    <name type="common">Microsporidian parasite</name>
    <name type="synonym">Pebrine of silkworm</name>
    <dbReference type="NCBI Taxonomy" id="578461"/>
    <lineage>
        <taxon>Eukaryota</taxon>
        <taxon>Fungi</taxon>
        <taxon>Fungi incertae sedis</taxon>
        <taxon>Microsporidia</taxon>
        <taxon>Nosematidae</taxon>
        <taxon>Nosema</taxon>
    </lineage>
</organism>
<evidence type="ECO:0000256" key="3">
    <source>
        <dbReference type="SAM" id="Coils"/>
    </source>
</evidence>
<reference evidence="5 6" key="1">
    <citation type="journal article" date="2013" name="BMC Genomics">
        <title>Comparative genomics of parasitic silkworm microsporidia reveal an association between genome expansion and host adaptation.</title>
        <authorList>
            <person name="Pan G."/>
            <person name="Xu J."/>
            <person name="Li T."/>
            <person name="Xia Q."/>
            <person name="Liu S.L."/>
            <person name="Zhang G."/>
            <person name="Li S."/>
            <person name="Li C."/>
            <person name="Liu H."/>
            <person name="Yang L."/>
            <person name="Liu T."/>
            <person name="Zhang X."/>
            <person name="Wu Z."/>
            <person name="Fan W."/>
            <person name="Dang X."/>
            <person name="Xiang H."/>
            <person name="Tao M."/>
            <person name="Li Y."/>
            <person name="Hu J."/>
            <person name="Li Z."/>
            <person name="Lin L."/>
            <person name="Luo J."/>
            <person name="Geng L."/>
            <person name="Wang L."/>
            <person name="Long M."/>
            <person name="Wan Y."/>
            <person name="He N."/>
            <person name="Zhang Z."/>
            <person name="Lu C."/>
            <person name="Keeling P.J."/>
            <person name="Wang J."/>
            <person name="Xiang Z."/>
            <person name="Zhou Z."/>
        </authorList>
    </citation>
    <scope>NUCLEOTIDE SEQUENCE [LARGE SCALE GENOMIC DNA]</scope>
    <source>
        <strain evidence="6">CQ1 / CVCC 102059</strain>
    </source>
</reference>
<dbReference type="Pfam" id="PF07743">
    <property type="entry name" value="HSCB_C"/>
    <property type="match status" value="1"/>
</dbReference>
<proteinExistence type="inferred from homology"/>
<accession>R0MEZ2</accession>
<dbReference type="GO" id="GO:0005739">
    <property type="term" value="C:mitochondrion"/>
    <property type="evidence" value="ECO:0007669"/>
    <property type="project" value="TreeGrafter"/>
</dbReference>
<keyword evidence="3" id="KW-0175">Coiled coil</keyword>
<dbReference type="InterPro" id="IPR009073">
    <property type="entry name" value="HscB_oligo_C"/>
</dbReference>
<dbReference type="STRING" id="578461.R0MEZ2"/>
<dbReference type="InterPro" id="IPR004640">
    <property type="entry name" value="HscB"/>
</dbReference>
<dbReference type="GO" id="GO:0051259">
    <property type="term" value="P:protein complex oligomerization"/>
    <property type="evidence" value="ECO:0007669"/>
    <property type="project" value="InterPro"/>
</dbReference>
<evidence type="ECO:0000259" key="4">
    <source>
        <dbReference type="PROSITE" id="PS50076"/>
    </source>
</evidence>
<name>R0MEZ2_NOSB1</name>
<dbReference type="VEuPathDB" id="MicrosporidiaDB:NBO_1289g0003"/>
<dbReference type="PANTHER" id="PTHR14021:SF15">
    <property type="entry name" value="IRON-SULFUR CLUSTER CO-CHAPERONE PROTEIN HSCB"/>
    <property type="match status" value="1"/>
</dbReference>
<dbReference type="EMBL" id="KB910196">
    <property type="protein sequence ID" value="EOB11323.1"/>
    <property type="molecule type" value="Genomic_DNA"/>
</dbReference>
<sequence>MGSFSFPQFMHLLPGNIFKLFCIKPEFNINKNELKKKYFELCKINHPDFSQVHNNVNVDLKDLNLAYKIFNNDYSRARLLNTKIEEQDPNFLISVLDLEEQIENIKILKEVKEMKNIILKRIEECKKNYKDPKYLSKWVYYERLLKKVDDKEIEIEIRGG</sequence>
<dbReference type="HOGENOM" id="CLU_068529_3_0_1"/>
<protein>
    <submittedName>
        <fullName evidence="5">HSB-like chaperone-like protein</fullName>
    </submittedName>
</protein>
<keyword evidence="2" id="KW-0143">Chaperone</keyword>
<dbReference type="GO" id="GO:0044571">
    <property type="term" value="P:[2Fe-2S] cluster assembly"/>
    <property type="evidence" value="ECO:0007669"/>
    <property type="project" value="InterPro"/>
</dbReference>
<evidence type="ECO:0000313" key="5">
    <source>
        <dbReference type="EMBL" id="EOB11323.1"/>
    </source>
</evidence>
<dbReference type="InterPro" id="IPR036386">
    <property type="entry name" value="HscB_C_sf"/>
</dbReference>
<dbReference type="InterPro" id="IPR001623">
    <property type="entry name" value="DnaJ_domain"/>
</dbReference>
<evidence type="ECO:0000256" key="2">
    <source>
        <dbReference type="ARBA" id="ARBA00023186"/>
    </source>
</evidence>
<dbReference type="PROSITE" id="PS50076">
    <property type="entry name" value="DNAJ_2"/>
    <property type="match status" value="1"/>
</dbReference>